<dbReference type="Proteomes" id="UP000813444">
    <property type="component" value="Unassembled WGS sequence"/>
</dbReference>
<evidence type="ECO:0000313" key="3">
    <source>
        <dbReference type="Proteomes" id="UP000813444"/>
    </source>
</evidence>
<dbReference type="PANTHER" id="PTHR24148:SF64">
    <property type="entry name" value="HETEROKARYON INCOMPATIBILITY DOMAIN-CONTAINING PROTEIN"/>
    <property type="match status" value="1"/>
</dbReference>
<sequence length="531" mass="59651">MAKFRYHPLDISQSDIRLLTLHPGPRDAPVSCSLTHVSLTLNPEYEALSYTWGDKKNIGSISMDGCTFEVRSNLETALRYLRLPDSPRVLWIDALCINQDDVAEKNAQVPRIGEIYQQAAQVLAWLGEGGDGGEEAIDVMHEFGTILYQGWAVEKMSRDQMGLTWLKNKGFDVPSKNLDAVWRLWSRPYWSRIWIVQELACSTIPSPMVFDSESRERCLIGCGEKWLPSKLFTCLGLYFSGDLTLDIFFNASFQLEDRPMEKKRQRRRSKLAQKIKSLFRHDDPADSPEPPVAQYVADLDSVRQRDIPPAIHMFRTLGRTSAKFGSQHANSITKLLAVTGGFQATDDRDKVYGLLGMSEEPDVIVPNYAETNTLQLVLRDLVKELITKTKSIDILLGNRSPTTECGPTWEPQVFGLGPRSAAWFHGNLFQFGGSTDLIDVGFEASSDGILHIRGIELGRAKTVMGPFPASLVDRRLPTSLEGQDRDDEHNRESVWVFKRAFCICKDPGLGRERSLLAGIAAECESRGTRHD</sequence>
<dbReference type="EMBL" id="JAGPNK010000021">
    <property type="protein sequence ID" value="KAH7304783.1"/>
    <property type="molecule type" value="Genomic_DNA"/>
</dbReference>
<evidence type="ECO:0000259" key="1">
    <source>
        <dbReference type="Pfam" id="PF06985"/>
    </source>
</evidence>
<proteinExistence type="predicted"/>
<protein>
    <submittedName>
        <fullName evidence="2">Heterokaryon incompatibility protein-domain-containing protein</fullName>
    </submittedName>
</protein>
<reference evidence="2" key="1">
    <citation type="journal article" date="2021" name="Nat. Commun.">
        <title>Genetic determinants of endophytism in the Arabidopsis root mycobiome.</title>
        <authorList>
            <person name="Mesny F."/>
            <person name="Miyauchi S."/>
            <person name="Thiergart T."/>
            <person name="Pickel B."/>
            <person name="Atanasova L."/>
            <person name="Karlsson M."/>
            <person name="Huettel B."/>
            <person name="Barry K.W."/>
            <person name="Haridas S."/>
            <person name="Chen C."/>
            <person name="Bauer D."/>
            <person name="Andreopoulos W."/>
            <person name="Pangilinan J."/>
            <person name="LaButti K."/>
            <person name="Riley R."/>
            <person name="Lipzen A."/>
            <person name="Clum A."/>
            <person name="Drula E."/>
            <person name="Henrissat B."/>
            <person name="Kohler A."/>
            <person name="Grigoriev I.V."/>
            <person name="Martin F.M."/>
            <person name="Hacquard S."/>
        </authorList>
    </citation>
    <scope>NUCLEOTIDE SEQUENCE</scope>
    <source>
        <strain evidence="2">MPI-CAGE-CH-0235</strain>
    </source>
</reference>
<dbReference type="PANTHER" id="PTHR24148">
    <property type="entry name" value="ANKYRIN REPEAT DOMAIN-CONTAINING PROTEIN 39 HOMOLOG-RELATED"/>
    <property type="match status" value="1"/>
</dbReference>
<dbReference type="InterPro" id="IPR010730">
    <property type="entry name" value="HET"/>
</dbReference>
<dbReference type="Pfam" id="PF06985">
    <property type="entry name" value="HET"/>
    <property type="match status" value="1"/>
</dbReference>
<dbReference type="OrthoDB" id="3477286at2759"/>
<gene>
    <name evidence="2" type="ORF">B0I35DRAFT_444908</name>
</gene>
<dbReference type="InterPro" id="IPR052895">
    <property type="entry name" value="HetReg/Transcr_Mod"/>
</dbReference>
<keyword evidence="3" id="KW-1185">Reference proteome</keyword>
<accession>A0A8K0SFX9</accession>
<comment type="caution">
    <text evidence="2">The sequence shown here is derived from an EMBL/GenBank/DDBJ whole genome shotgun (WGS) entry which is preliminary data.</text>
</comment>
<evidence type="ECO:0000313" key="2">
    <source>
        <dbReference type="EMBL" id="KAH7304783.1"/>
    </source>
</evidence>
<organism evidence="2 3">
    <name type="scientific">Stachybotrys elegans</name>
    <dbReference type="NCBI Taxonomy" id="80388"/>
    <lineage>
        <taxon>Eukaryota</taxon>
        <taxon>Fungi</taxon>
        <taxon>Dikarya</taxon>
        <taxon>Ascomycota</taxon>
        <taxon>Pezizomycotina</taxon>
        <taxon>Sordariomycetes</taxon>
        <taxon>Hypocreomycetidae</taxon>
        <taxon>Hypocreales</taxon>
        <taxon>Stachybotryaceae</taxon>
        <taxon>Stachybotrys</taxon>
    </lineage>
</organism>
<dbReference type="AlphaFoldDB" id="A0A8K0SFX9"/>
<name>A0A8K0SFX9_9HYPO</name>
<feature type="domain" description="Heterokaryon incompatibility" evidence="1">
    <location>
        <begin position="45"/>
        <end position="198"/>
    </location>
</feature>